<comment type="function">
    <text evidence="9">Involved in the organization of the mitochondrial membranes and the global structure of the mitochondria. Also required for mitochondrial distribution and mobility as well as for the maintenance of mitochondrial DNA nucleoids structures.</text>
</comment>
<proteinExistence type="inferred from homology"/>
<evidence type="ECO:0000256" key="5">
    <source>
        <dbReference type="ARBA" id="ARBA00022946"/>
    </source>
</evidence>
<evidence type="ECO:0000313" key="11">
    <source>
        <dbReference type="Proteomes" id="UP000094236"/>
    </source>
</evidence>
<name>A0A1E4TVH0_PACTA</name>
<evidence type="ECO:0000256" key="2">
    <source>
        <dbReference type="ARBA" id="ARBA00005687"/>
    </source>
</evidence>
<dbReference type="GO" id="GO:0007005">
    <property type="term" value="P:mitochondrion organization"/>
    <property type="evidence" value="ECO:0007669"/>
    <property type="project" value="InterPro"/>
</dbReference>
<keyword evidence="5" id="KW-0809">Transit peptide</keyword>
<keyword evidence="3" id="KW-0812">Transmembrane</keyword>
<keyword evidence="6" id="KW-1133">Transmembrane helix</keyword>
<dbReference type="InterPro" id="IPR012571">
    <property type="entry name" value="Mdm31/Mdm32"/>
</dbReference>
<keyword evidence="8" id="KW-0472">Membrane</keyword>
<dbReference type="OrthoDB" id="17678at2759"/>
<sequence>MDFFEMEKIKKENEIRNRNLILNNTTNYNGDYNDNENPWKKFIRFRMDHFDLKNLSKPMNYQWLNEGKVDIVADIMFPKEEDDFGNSSYSETKINDELSSLIGGLWNKFILSKTNNQEIQEIQENQISISNNRNTFTKLNKYVVIDLKFQFTDLKTTFGNGNYLKINNTKLLNDDEFKSLIKFINNYNQNEYQFSYNNNDEDNEYYFGDEMTHSMGGLSGSQIANNSSPLDTDQIFPTIKFRVVKNLEDFSFTNLNESQQQFDGVNLDLKDLILVELINNMRLIQRNNELNLINNNYNLNFKKTFFLINNLLIVGLGTWLI</sequence>
<dbReference type="Pfam" id="PF08118">
    <property type="entry name" value="MDM31_MDM32"/>
    <property type="match status" value="1"/>
</dbReference>
<dbReference type="GO" id="GO:0000001">
    <property type="term" value="P:mitochondrion inheritance"/>
    <property type="evidence" value="ECO:0007669"/>
    <property type="project" value="InterPro"/>
</dbReference>
<dbReference type="EMBL" id="KV454013">
    <property type="protein sequence ID" value="ODV95765.1"/>
    <property type="molecule type" value="Genomic_DNA"/>
</dbReference>
<evidence type="ECO:0000313" key="10">
    <source>
        <dbReference type="EMBL" id="ODV95765.1"/>
    </source>
</evidence>
<dbReference type="PANTHER" id="PTHR31068:SF0">
    <property type="entry name" value="MITOCHONDRIAL DISTRIBUTION AND MORPHOLOGY PROTEIN 31"/>
    <property type="match status" value="1"/>
</dbReference>
<keyword evidence="4" id="KW-0999">Mitochondrion inner membrane</keyword>
<protein>
    <submittedName>
        <fullName evidence="10">Uncharacterized protein</fullName>
    </submittedName>
</protein>
<organism evidence="10 11">
    <name type="scientific">Pachysolen tannophilus NRRL Y-2460</name>
    <dbReference type="NCBI Taxonomy" id="669874"/>
    <lineage>
        <taxon>Eukaryota</taxon>
        <taxon>Fungi</taxon>
        <taxon>Dikarya</taxon>
        <taxon>Ascomycota</taxon>
        <taxon>Saccharomycotina</taxon>
        <taxon>Pichiomycetes</taxon>
        <taxon>Pachysolenaceae</taxon>
        <taxon>Pachysolen</taxon>
    </lineage>
</organism>
<evidence type="ECO:0000256" key="1">
    <source>
        <dbReference type="ARBA" id="ARBA00004273"/>
    </source>
</evidence>
<gene>
    <name evidence="10" type="ORF">PACTADRAFT_49218</name>
</gene>
<evidence type="ECO:0000256" key="8">
    <source>
        <dbReference type="ARBA" id="ARBA00023136"/>
    </source>
</evidence>
<dbReference type="AlphaFoldDB" id="A0A1E4TVH0"/>
<comment type="subcellular location">
    <subcellularLocation>
        <location evidence="1">Mitochondrion inner membrane</location>
    </subcellularLocation>
</comment>
<keyword evidence="11" id="KW-1185">Reference proteome</keyword>
<evidence type="ECO:0000256" key="7">
    <source>
        <dbReference type="ARBA" id="ARBA00023128"/>
    </source>
</evidence>
<evidence type="ECO:0000256" key="4">
    <source>
        <dbReference type="ARBA" id="ARBA00022792"/>
    </source>
</evidence>
<evidence type="ECO:0000256" key="9">
    <source>
        <dbReference type="ARBA" id="ARBA00025191"/>
    </source>
</evidence>
<keyword evidence="7" id="KW-0496">Mitochondrion</keyword>
<dbReference type="Proteomes" id="UP000094236">
    <property type="component" value="Unassembled WGS sequence"/>
</dbReference>
<reference evidence="11" key="1">
    <citation type="submission" date="2016-05" db="EMBL/GenBank/DDBJ databases">
        <title>Comparative genomics of biotechnologically important yeasts.</title>
        <authorList>
            <consortium name="DOE Joint Genome Institute"/>
            <person name="Riley R."/>
            <person name="Haridas S."/>
            <person name="Wolfe K.H."/>
            <person name="Lopes M.R."/>
            <person name="Hittinger C.T."/>
            <person name="Goker M."/>
            <person name="Salamov A."/>
            <person name="Wisecaver J."/>
            <person name="Long T.M."/>
            <person name="Aerts A.L."/>
            <person name="Barry K."/>
            <person name="Choi C."/>
            <person name="Clum A."/>
            <person name="Coughlan A.Y."/>
            <person name="Deshpande S."/>
            <person name="Douglass A.P."/>
            <person name="Hanson S.J."/>
            <person name="Klenk H.-P."/>
            <person name="Labutti K."/>
            <person name="Lapidus A."/>
            <person name="Lindquist E."/>
            <person name="Lipzen A."/>
            <person name="Meier-Kolthoff J.P."/>
            <person name="Ohm R.A."/>
            <person name="Otillar R.P."/>
            <person name="Pangilinan J."/>
            <person name="Peng Y."/>
            <person name="Rokas A."/>
            <person name="Rosa C.A."/>
            <person name="Scheuner C."/>
            <person name="Sibirny A.A."/>
            <person name="Slot J.C."/>
            <person name="Stielow J.B."/>
            <person name="Sun H."/>
            <person name="Kurtzman C.P."/>
            <person name="Blackwell M."/>
            <person name="Grigoriev I.V."/>
            <person name="Jeffries T.W."/>
        </authorList>
    </citation>
    <scope>NUCLEOTIDE SEQUENCE [LARGE SCALE GENOMIC DNA]</scope>
    <source>
        <strain evidence="11">NRRL Y-2460</strain>
    </source>
</reference>
<dbReference type="PANTHER" id="PTHR31068">
    <property type="entry name" value="MITOCHONDRIAL DISTRIBUTION AND MORPHOLOGY PROTEIN 31"/>
    <property type="match status" value="1"/>
</dbReference>
<evidence type="ECO:0000256" key="6">
    <source>
        <dbReference type="ARBA" id="ARBA00022989"/>
    </source>
</evidence>
<accession>A0A1E4TVH0</accession>
<dbReference type="GO" id="GO:0005743">
    <property type="term" value="C:mitochondrial inner membrane"/>
    <property type="evidence" value="ECO:0007669"/>
    <property type="project" value="UniProtKB-SubCell"/>
</dbReference>
<evidence type="ECO:0000256" key="3">
    <source>
        <dbReference type="ARBA" id="ARBA00022692"/>
    </source>
</evidence>
<comment type="similarity">
    <text evidence="2">Belongs to the MDM31/MDM32 family.</text>
</comment>